<sequence length="252" mass="28726">MFAAGVYDYNEALGVTVFGNACGELAVFNLSALRIAPLEECFEALPIPDGDGRHGFEVMSETTIPATFGLPFPYLGPLVPPREYAELLFAQWRARHPDSIPRGWERDADDGTSRAFPLDWTNLTPRIPRDIHDIGWSIAHAHHCIGPLVPLMKIYRYSLYTAGDLLLLYDFEMQQLWIVPPDLTLEQFLATCRAKGISRVPMILRNCDYAVVAWGKDSRRMWAWEGKRLGRNRWQELQDRGGDVHRDWLVPS</sequence>
<dbReference type="HOGENOM" id="CLU_096569_0_0_1"/>
<name>K5VV66_PHACS</name>
<keyword evidence="2" id="KW-1185">Reference proteome</keyword>
<dbReference type="RefSeq" id="XP_007395733.1">
    <property type="nucleotide sequence ID" value="XM_007395671.1"/>
</dbReference>
<dbReference type="InParanoid" id="K5VV66"/>
<evidence type="ECO:0000313" key="2">
    <source>
        <dbReference type="Proteomes" id="UP000008370"/>
    </source>
</evidence>
<dbReference type="OrthoDB" id="2803853at2759"/>
<dbReference type="KEGG" id="pco:PHACADRAFT_256018"/>
<dbReference type="GeneID" id="18916458"/>
<protein>
    <submittedName>
        <fullName evidence="1">Uncharacterized protein</fullName>
    </submittedName>
</protein>
<dbReference type="AlphaFoldDB" id="K5VV66"/>
<accession>K5VV66</accession>
<dbReference type="EMBL" id="JH930472">
    <property type="protein sequence ID" value="EKM55408.1"/>
    <property type="molecule type" value="Genomic_DNA"/>
</dbReference>
<evidence type="ECO:0000313" key="1">
    <source>
        <dbReference type="EMBL" id="EKM55408.1"/>
    </source>
</evidence>
<proteinExistence type="predicted"/>
<organism evidence="1 2">
    <name type="scientific">Phanerochaete carnosa (strain HHB-10118-sp)</name>
    <name type="common">White-rot fungus</name>
    <name type="synonym">Peniophora carnosa</name>
    <dbReference type="NCBI Taxonomy" id="650164"/>
    <lineage>
        <taxon>Eukaryota</taxon>
        <taxon>Fungi</taxon>
        <taxon>Dikarya</taxon>
        <taxon>Basidiomycota</taxon>
        <taxon>Agaricomycotina</taxon>
        <taxon>Agaricomycetes</taxon>
        <taxon>Polyporales</taxon>
        <taxon>Phanerochaetaceae</taxon>
        <taxon>Phanerochaete</taxon>
    </lineage>
</organism>
<dbReference type="Proteomes" id="UP000008370">
    <property type="component" value="Unassembled WGS sequence"/>
</dbReference>
<gene>
    <name evidence="1" type="ORF">PHACADRAFT_256018</name>
</gene>
<reference evidence="1 2" key="1">
    <citation type="journal article" date="2012" name="BMC Genomics">
        <title>Comparative genomics of the white-rot fungi, Phanerochaete carnosa and P. chrysosporium, to elucidate the genetic basis of the distinct wood types they colonize.</title>
        <authorList>
            <person name="Suzuki H."/>
            <person name="MacDonald J."/>
            <person name="Syed K."/>
            <person name="Salamov A."/>
            <person name="Hori C."/>
            <person name="Aerts A."/>
            <person name="Henrissat B."/>
            <person name="Wiebenga A."/>
            <person name="vanKuyk P.A."/>
            <person name="Barry K."/>
            <person name="Lindquist E."/>
            <person name="LaButti K."/>
            <person name="Lapidus A."/>
            <person name="Lucas S."/>
            <person name="Coutinho P."/>
            <person name="Gong Y."/>
            <person name="Samejima M."/>
            <person name="Mahadevan R."/>
            <person name="Abou-Zaid M."/>
            <person name="de Vries R.P."/>
            <person name="Igarashi K."/>
            <person name="Yadav J.S."/>
            <person name="Grigoriev I.V."/>
            <person name="Master E.R."/>
        </authorList>
    </citation>
    <scope>NUCLEOTIDE SEQUENCE [LARGE SCALE GENOMIC DNA]</scope>
    <source>
        <strain evidence="1 2">HHB-10118-sp</strain>
    </source>
</reference>